<keyword evidence="2" id="KW-0378">Hydrolase</keyword>
<feature type="domain" description="TIR" evidence="5">
    <location>
        <begin position="9"/>
        <end position="154"/>
    </location>
</feature>
<dbReference type="Proteomes" id="UP001281410">
    <property type="component" value="Unassembled WGS sequence"/>
</dbReference>
<dbReference type="GO" id="GO:0061809">
    <property type="term" value="F:NAD+ nucleosidase activity, cyclic ADP-ribose generating"/>
    <property type="evidence" value="ECO:0007669"/>
    <property type="project" value="UniProtKB-EC"/>
</dbReference>
<dbReference type="PROSITE" id="PS50104">
    <property type="entry name" value="TIR"/>
    <property type="match status" value="1"/>
</dbReference>
<dbReference type="InterPro" id="IPR035897">
    <property type="entry name" value="Toll_tir_struct_dom_sf"/>
</dbReference>
<name>A0AAE0A7E1_9ROSI</name>
<evidence type="ECO:0000256" key="1">
    <source>
        <dbReference type="ARBA" id="ARBA00011982"/>
    </source>
</evidence>
<accession>A0AAE0A7E1</accession>
<dbReference type="SMART" id="SM00255">
    <property type="entry name" value="TIR"/>
    <property type="match status" value="1"/>
</dbReference>
<dbReference type="AlphaFoldDB" id="A0AAE0A7E1"/>
<reference evidence="6" key="1">
    <citation type="journal article" date="2023" name="Plant J.">
        <title>Genome sequences and population genomics provide insights into the demographic history, inbreeding, and mutation load of two 'living fossil' tree species of Dipteronia.</title>
        <authorList>
            <person name="Feng Y."/>
            <person name="Comes H.P."/>
            <person name="Chen J."/>
            <person name="Zhu S."/>
            <person name="Lu R."/>
            <person name="Zhang X."/>
            <person name="Li P."/>
            <person name="Qiu J."/>
            <person name="Olsen K.M."/>
            <person name="Qiu Y."/>
        </authorList>
    </citation>
    <scope>NUCLEOTIDE SEQUENCE</scope>
    <source>
        <strain evidence="6">NBL</strain>
    </source>
</reference>
<evidence type="ECO:0000256" key="2">
    <source>
        <dbReference type="ARBA" id="ARBA00022801"/>
    </source>
</evidence>
<evidence type="ECO:0000313" key="6">
    <source>
        <dbReference type="EMBL" id="KAK3204738.1"/>
    </source>
</evidence>
<dbReference type="SUPFAM" id="SSF52200">
    <property type="entry name" value="Toll/Interleukin receptor TIR domain"/>
    <property type="match status" value="1"/>
</dbReference>
<dbReference type="EMBL" id="JANJYJ010000006">
    <property type="protein sequence ID" value="KAK3204738.1"/>
    <property type="molecule type" value="Genomic_DNA"/>
</dbReference>
<dbReference type="Gene3D" id="3.40.50.10140">
    <property type="entry name" value="Toll/interleukin-1 receptor homology (TIR) domain"/>
    <property type="match status" value="1"/>
</dbReference>
<dbReference type="PANTHER" id="PTHR32009:SF39">
    <property type="entry name" value="TIR DOMAIN-CONTAINING PROTEIN"/>
    <property type="match status" value="1"/>
</dbReference>
<sequence>MESSSSSSLKWDIFLSCRGYRTSNSFISQLQAALMEKKNKTIIDYELTRGSKISSSLLKAIEKSRVSIIIFSKDYAFNTRCLEELVKVLEWKEMYGQIVIQVFYGIYPSEVRMKGLAFGCHQQVFGENSKKLHRWRDALNQAAALYDSNIKDSV</sequence>
<comment type="caution">
    <text evidence="6">The sequence shown here is derived from an EMBL/GenBank/DDBJ whole genome shotgun (WGS) entry which is preliminary data.</text>
</comment>
<organism evidence="6 7">
    <name type="scientific">Dipteronia sinensis</name>
    <dbReference type="NCBI Taxonomy" id="43782"/>
    <lineage>
        <taxon>Eukaryota</taxon>
        <taxon>Viridiplantae</taxon>
        <taxon>Streptophyta</taxon>
        <taxon>Embryophyta</taxon>
        <taxon>Tracheophyta</taxon>
        <taxon>Spermatophyta</taxon>
        <taxon>Magnoliopsida</taxon>
        <taxon>eudicotyledons</taxon>
        <taxon>Gunneridae</taxon>
        <taxon>Pentapetalae</taxon>
        <taxon>rosids</taxon>
        <taxon>malvids</taxon>
        <taxon>Sapindales</taxon>
        <taxon>Sapindaceae</taxon>
        <taxon>Hippocastanoideae</taxon>
        <taxon>Acereae</taxon>
        <taxon>Dipteronia</taxon>
    </lineage>
</organism>
<evidence type="ECO:0000259" key="5">
    <source>
        <dbReference type="PROSITE" id="PS50104"/>
    </source>
</evidence>
<protein>
    <recommendedName>
        <fullName evidence="1">ADP-ribosyl cyclase/cyclic ADP-ribose hydrolase</fullName>
        <ecNumber evidence="1">3.2.2.6</ecNumber>
    </recommendedName>
</protein>
<keyword evidence="3" id="KW-0520">NAD</keyword>
<evidence type="ECO:0000313" key="7">
    <source>
        <dbReference type="Proteomes" id="UP001281410"/>
    </source>
</evidence>
<dbReference type="EC" id="3.2.2.6" evidence="1"/>
<dbReference type="InterPro" id="IPR000157">
    <property type="entry name" value="TIR_dom"/>
</dbReference>
<dbReference type="Pfam" id="PF01582">
    <property type="entry name" value="TIR"/>
    <property type="match status" value="1"/>
</dbReference>
<evidence type="ECO:0000256" key="4">
    <source>
        <dbReference type="ARBA" id="ARBA00047304"/>
    </source>
</evidence>
<comment type="catalytic activity">
    <reaction evidence="4">
        <text>NAD(+) + H2O = ADP-D-ribose + nicotinamide + H(+)</text>
        <dbReference type="Rhea" id="RHEA:16301"/>
        <dbReference type="ChEBI" id="CHEBI:15377"/>
        <dbReference type="ChEBI" id="CHEBI:15378"/>
        <dbReference type="ChEBI" id="CHEBI:17154"/>
        <dbReference type="ChEBI" id="CHEBI:57540"/>
        <dbReference type="ChEBI" id="CHEBI:57967"/>
        <dbReference type="EC" id="3.2.2.6"/>
    </reaction>
    <physiologicalReaction direction="left-to-right" evidence="4">
        <dbReference type="Rhea" id="RHEA:16302"/>
    </physiologicalReaction>
</comment>
<gene>
    <name evidence="6" type="ORF">Dsin_018784</name>
</gene>
<keyword evidence="7" id="KW-1185">Reference proteome</keyword>
<dbReference type="PANTHER" id="PTHR32009">
    <property type="entry name" value="TMV RESISTANCE PROTEIN N-LIKE"/>
    <property type="match status" value="1"/>
</dbReference>
<proteinExistence type="predicted"/>
<evidence type="ECO:0000256" key="3">
    <source>
        <dbReference type="ARBA" id="ARBA00023027"/>
    </source>
</evidence>
<dbReference type="GO" id="GO:0007165">
    <property type="term" value="P:signal transduction"/>
    <property type="evidence" value="ECO:0007669"/>
    <property type="project" value="InterPro"/>
</dbReference>